<protein>
    <submittedName>
        <fullName evidence="1">Uncharacterized protein</fullName>
    </submittedName>
</protein>
<gene>
    <name evidence="1" type="ORF">S01H4_56707</name>
</gene>
<dbReference type="AlphaFoldDB" id="X1D668"/>
<name>X1D668_9ZZZZ</name>
<proteinExistence type="predicted"/>
<comment type="caution">
    <text evidence="1">The sequence shown here is derived from an EMBL/GenBank/DDBJ whole genome shotgun (WGS) entry which is preliminary data.</text>
</comment>
<dbReference type="EMBL" id="BART01032886">
    <property type="protein sequence ID" value="GAH15712.1"/>
    <property type="molecule type" value="Genomic_DNA"/>
</dbReference>
<accession>X1D668</accession>
<evidence type="ECO:0000313" key="1">
    <source>
        <dbReference type="EMBL" id="GAH15712.1"/>
    </source>
</evidence>
<sequence>MEVKYRLNPVLNIPSIVKDCLDGYATVDQAVEAIRKILEEAKSK</sequence>
<reference evidence="1" key="1">
    <citation type="journal article" date="2014" name="Front. Microbiol.">
        <title>High frequency of phylogenetically diverse reductive dehalogenase-homologous genes in deep subseafloor sedimentary metagenomes.</title>
        <authorList>
            <person name="Kawai M."/>
            <person name="Futagami T."/>
            <person name="Toyoda A."/>
            <person name="Takaki Y."/>
            <person name="Nishi S."/>
            <person name="Hori S."/>
            <person name="Arai W."/>
            <person name="Tsubouchi T."/>
            <person name="Morono Y."/>
            <person name="Uchiyama I."/>
            <person name="Ito T."/>
            <person name="Fujiyama A."/>
            <person name="Inagaki F."/>
            <person name="Takami H."/>
        </authorList>
    </citation>
    <scope>NUCLEOTIDE SEQUENCE</scope>
    <source>
        <strain evidence="1">Expedition CK06-06</strain>
    </source>
</reference>
<organism evidence="1">
    <name type="scientific">marine sediment metagenome</name>
    <dbReference type="NCBI Taxonomy" id="412755"/>
    <lineage>
        <taxon>unclassified sequences</taxon>
        <taxon>metagenomes</taxon>
        <taxon>ecological metagenomes</taxon>
    </lineage>
</organism>